<feature type="domain" description="KilA-N DNA-binding" evidence="1">
    <location>
        <begin position="9"/>
        <end position="93"/>
    </location>
</feature>
<dbReference type="STRING" id="1969733.B5V00_06150"/>
<evidence type="ECO:0000259" key="1">
    <source>
        <dbReference type="Pfam" id="PF10543"/>
    </source>
</evidence>
<accession>A0A1X0Y8Y3</accession>
<comment type="caution">
    <text evidence="2">The sequence shown here is derived from an EMBL/GenBank/DDBJ whole genome shotgun (WGS) entry which is preliminary data.</text>
</comment>
<protein>
    <recommendedName>
        <fullName evidence="1">KilA-N DNA-binding domain-containing protein</fullName>
    </recommendedName>
</protein>
<keyword evidence="3" id="KW-1185">Reference proteome</keyword>
<proteinExistence type="predicted"/>
<sequence>MDVVRIERSIRIIRGDKVILDEDLAALYGVATKNLIQAVKRNMDRFPADFMFQLINQEFKDLRSQIVTSSQWGGRRTPPYAFSEQGVAMLSSVLRSPRAVHLLSVSAPWKFFC</sequence>
<reference evidence="2 3" key="1">
    <citation type="submission" date="2017-03" db="EMBL/GenBank/DDBJ databases">
        <title>Genome sequence of Geothermobacter sp. EPR-M, Deep-Sea Iron Reducer.</title>
        <authorList>
            <person name="Tully B."/>
            <person name="Savalia P."/>
            <person name="Abuyen K."/>
            <person name="Baughan C."/>
            <person name="Romero E."/>
            <person name="Ronkowski C."/>
            <person name="Torres B."/>
            <person name="Tremblay J."/>
            <person name="Trujillo A."/>
            <person name="Tyler M."/>
            <person name="Perez-Rodriguez I."/>
            <person name="Amend J."/>
        </authorList>
    </citation>
    <scope>NUCLEOTIDE SEQUENCE [LARGE SCALE GENOMIC DNA]</scope>
    <source>
        <strain evidence="2 3">EPR-M</strain>
    </source>
</reference>
<dbReference type="EMBL" id="NAAD01000005">
    <property type="protein sequence ID" value="ORJ61635.1"/>
    <property type="molecule type" value="Genomic_DNA"/>
</dbReference>
<gene>
    <name evidence="2" type="ORF">B5V00_06150</name>
</gene>
<dbReference type="Proteomes" id="UP000193136">
    <property type="component" value="Unassembled WGS sequence"/>
</dbReference>
<dbReference type="Pfam" id="PF10543">
    <property type="entry name" value="ORF6N"/>
    <property type="match status" value="1"/>
</dbReference>
<organism evidence="2 3">
    <name type="scientific">Geothermobacter hydrogeniphilus</name>
    <dbReference type="NCBI Taxonomy" id="1969733"/>
    <lineage>
        <taxon>Bacteria</taxon>
        <taxon>Pseudomonadati</taxon>
        <taxon>Thermodesulfobacteriota</taxon>
        <taxon>Desulfuromonadia</taxon>
        <taxon>Desulfuromonadales</taxon>
        <taxon>Geothermobacteraceae</taxon>
        <taxon>Geothermobacter</taxon>
    </lineage>
</organism>
<dbReference type="OrthoDB" id="9816206at2"/>
<dbReference type="AlphaFoldDB" id="A0A1X0Y8Y3"/>
<evidence type="ECO:0000313" key="3">
    <source>
        <dbReference type="Proteomes" id="UP000193136"/>
    </source>
</evidence>
<dbReference type="InterPro" id="IPR018873">
    <property type="entry name" value="KilA-N_DNA-bd_domain"/>
</dbReference>
<evidence type="ECO:0000313" key="2">
    <source>
        <dbReference type="EMBL" id="ORJ61635.1"/>
    </source>
</evidence>
<name>A0A1X0Y8Y3_9BACT</name>